<dbReference type="AlphaFoldDB" id="A0A6A5VGG4"/>
<reference evidence="1" key="1">
    <citation type="journal article" date="2020" name="Stud. Mycol.">
        <title>101 Dothideomycetes genomes: a test case for predicting lifestyles and emergence of pathogens.</title>
        <authorList>
            <person name="Haridas S."/>
            <person name="Albert R."/>
            <person name="Binder M."/>
            <person name="Bloem J."/>
            <person name="Labutti K."/>
            <person name="Salamov A."/>
            <person name="Andreopoulos B."/>
            <person name="Baker S."/>
            <person name="Barry K."/>
            <person name="Bills G."/>
            <person name="Bluhm B."/>
            <person name="Cannon C."/>
            <person name="Castanera R."/>
            <person name="Culley D."/>
            <person name="Daum C."/>
            <person name="Ezra D."/>
            <person name="Gonzalez J."/>
            <person name="Henrissat B."/>
            <person name="Kuo A."/>
            <person name="Liang C."/>
            <person name="Lipzen A."/>
            <person name="Lutzoni F."/>
            <person name="Magnuson J."/>
            <person name="Mondo S."/>
            <person name="Nolan M."/>
            <person name="Ohm R."/>
            <person name="Pangilinan J."/>
            <person name="Park H.-J."/>
            <person name="Ramirez L."/>
            <person name="Alfaro M."/>
            <person name="Sun H."/>
            <person name="Tritt A."/>
            <person name="Yoshinaga Y."/>
            <person name="Zwiers L.-H."/>
            <person name="Turgeon B."/>
            <person name="Goodwin S."/>
            <person name="Spatafora J."/>
            <person name="Crous P."/>
            <person name="Grigoriev I."/>
        </authorList>
    </citation>
    <scope>NUCLEOTIDE SEQUENCE</scope>
    <source>
        <strain evidence="1">CBS 107.79</strain>
    </source>
</reference>
<organism evidence="1 2">
    <name type="scientific">Bimuria novae-zelandiae CBS 107.79</name>
    <dbReference type="NCBI Taxonomy" id="1447943"/>
    <lineage>
        <taxon>Eukaryota</taxon>
        <taxon>Fungi</taxon>
        <taxon>Dikarya</taxon>
        <taxon>Ascomycota</taxon>
        <taxon>Pezizomycotina</taxon>
        <taxon>Dothideomycetes</taxon>
        <taxon>Pleosporomycetidae</taxon>
        <taxon>Pleosporales</taxon>
        <taxon>Massarineae</taxon>
        <taxon>Didymosphaeriaceae</taxon>
        <taxon>Bimuria</taxon>
    </lineage>
</organism>
<protein>
    <submittedName>
        <fullName evidence="1">Uncharacterized protein</fullName>
    </submittedName>
</protein>
<sequence>MCPRVCALQLPIYHQTGSWKLRSCEASVLLRGKSEATVGFRHSYFNVCSMLLLSSLTASLRLEGNLGLLLLSQTRECHQDAYRKVGATCLK</sequence>
<dbReference type="EMBL" id="ML976670">
    <property type="protein sequence ID" value="KAF1975499.1"/>
    <property type="molecule type" value="Genomic_DNA"/>
</dbReference>
<gene>
    <name evidence="1" type="ORF">BU23DRAFT_75630</name>
</gene>
<evidence type="ECO:0000313" key="2">
    <source>
        <dbReference type="Proteomes" id="UP000800036"/>
    </source>
</evidence>
<proteinExistence type="predicted"/>
<keyword evidence="2" id="KW-1185">Reference proteome</keyword>
<name>A0A6A5VGG4_9PLEO</name>
<accession>A0A6A5VGG4</accession>
<evidence type="ECO:0000313" key="1">
    <source>
        <dbReference type="EMBL" id="KAF1975499.1"/>
    </source>
</evidence>
<dbReference type="Proteomes" id="UP000800036">
    <property type="component" value="Unassembled WGS sequence"/>
</dbReference>